<dbReference type="GO" id="GO:0004519">
    <property type="term" value="F:endonuclease activity"/>
    <property type="evidence" value="ECO:0007669"/>
    <property type="project" value="InterPro"/>
</dbReference>
<dbReference type="GO" id="GO:0003677">
    <property type="term" value="F:DNA binding"/>
    <property type="evidence" value="ECO:0007669"/>
    <property type="project" value="InterPro"/>
</dbReference>
<proteinExistence type="predicted"/>
<sequence length="192" mass="22039">NTPEAKAKISATLKEFWRQHPETRARCGRIGMPHTKETKAKMRVAALANHGNSLLQLGEQNHFYGKNHTEEVRQILSMANKGRLVGEKNPSWRGGISREPYPWEFNNELKEQIRNRDNRLCQLCAIPEVENLALLSIHHINYIKEDIDEKNLISLCRNCHGKVQTNIGYWQGHFASIIAKIYARKGGDEKCL</sequence>
<organism evidence="2">
    <name type="scientific">marine sediment metagenome</name>
    <dbReference type="NCBI Taxonomy" id="412755"/>
    <lineage>
        <taxon>unclassified sequences</taxon>
        <taxon>metagenomes</taxon>
        <taxon>ecological metagenomes</taxon>
    </lineage>
</organism>
<name>X1CQE3_9ZZZZ</name>
<evidence type="ECO:0000313" key="2">
    <source>
        <dbReference type="EMBL" id="GAG86456.1"/>
    </source>
</evidence>
<dbReference type="AlphaFoldDB" id="X1CQE3"/>
<evidence type="ECO:0000259" key="1">
    <source>
        <dbReference type="SMART" id="SM00496"/>
    </source>
</evidence>
<feature type="domain" description="Nuclease associated modular" evidence="1">
    <location>
        <begin position="64"/>
        <end position="80"/>
    </location>
</feature>
<accession>X1CQE3</accession>
<dbReference type="SUPFAM" id="SSF64496">
    <property type="entry name" value="DNA-binding domain of intron-encoded endonucleases"/>
    <property type="match status" value="1"/>
</dbReference>
<feature type="non-terminal residue" evidence="2">
    <location>
        <position position="1"/>
    </location>
</feature>
<dbReference type="GO" id="GO:0008270">
    <property type="term" value="F:zinc ion binding"/>
    <property type="evidence" value="ECO:0007669"/>
    <property type="project" value="InterPro"/>
</dbReference>
<dbReference type="InterPro" id="IPR003611">
    <property type="entry name" value="NUMOD3"/>
</dbReference>
<comment type="caution">
    <text evidence="2">The sequence shown here is derived from an EMBL/GenBank/DDBJ whole genome shotgun (WGS) entry which is preliminary data.</text>
</comment>
<dbReference type="Pfam" id="PF07460">
    <property type="entry name" value="NUMOD3"/>
    <property type="match status" value="2"/>
</dbReference>
<dbReference type="InterPro" id="IPR002711">
    <property type="entry name" value="HNH"/>
</dbReference>
<protein>
    <recommendedName>
        <fullName evidence="1">Nuclease associated modular domain-containing protein</fullName>
    </recommendedName>
</protein>
<gene>
    <name evidence="2" type="ORF">S01H4_34305</name>
</gene>
<dbReference type="EMBL" id="BART01018142">
    <property type="protein sequence ID" value="GAG86456.1"/>
    <property type="molecule type" value="Genomic_DNA"/>
</dbReference>
<feature type="domain" description="Nuclease associated modular" evidence="1">
    <location>
        <begin position="30"/>
        <end position="46"/>
    </location>
</feature>
<reference evidence="2" key="1">
    <citation type="journal article" date="2014" name="Front. Microbiol.">
        <title>High frequency of phylogenetically diverse reductive dehalogenase-homologous genes in deep subseafloor sedimentary metagenomes.</title>
        <authorList>
            <person name="Kawai M."/>
            <person name="Futagami T."/>
            <person name="Toyoda A."/>
            <person name="Takaki Y."/>
            <person name="Nishi S."/>
            <person name="Hori S."/>
            <person name="Arai W."/>
            <person name="Tsubouchi T."/>
            <person name="Morono Y."/>
            <person name="Uchiyama I."/>
            <person name="Ito T."/>
            <person name="Fujiyama A."/>
            <person name="Inagaki F."/>
            <person name="Takami H."/>
        </authorList>
    </citation>
    <scope>NUCLEOTIDE SEQUENCE</scope>
    <source>
        <strain evidence="2">Expedition CK06-06</strain>
    </source>
</reference>
<dbReference type="Pfam" id="PF01844">
    <property type="entry name" value="HNH"/>
    <property type="match status" value="1"/>
</dbReference>
<dbReference type="SMART" id="SM00496">
    <property type="entry name" value="IENR2"/>
    <property type="match status" value="2"/>
</dbReference>